<feature type="binding site" evidence="17">
    <location>
        <position position="229"/>
    </location>
    <ligand>
        <name>substrate</name>
    </ligand>
</feature>
<feature type="binding site" evidence="15">
    <location>
        <position position="145"/>
    </location>
    <ligand>
        <name>Ca(2+)</name>
        <dbReference type="ChEBI" id="CHEBI:29108"/>
        <label>1</label>
    </ligand>
</feature>
<dbReference type="PANTHER" id="PTHR10357">
    <property type="entry name" value="ALPHA-AMYLASE FAMILY MEMBER"/>
    <property type="match status" value="1"/>
</dbReference>
<evidence type="ECO:0000256" key="16">
    <source>
        <dbReference type="PIRSR" id="PIRSR001024-4"/>
    </source>
</evidence>
<keyword evidence="6 18" id="KW-0732">Signal</keyword>
<keyword evidence="12" id="KW-0326">Glycosidase</keyword>
<feature type="disulfide bond" evidence="16">
    <location>
        <begin position="175"/>
        <end position="189"/>
    </location>
</feature>
<dbReference type="OrthoDB" id="204980at2759"/>
<evidence type="ECO:0000256" key="15">
    <source>
        <dbReference type="PIRSR" id="PIRSR001024-3"/>
    </source>
</evidence>
<evidence type="ECO:0000313" key="21">
    <source>
        <dbReference type="Proteomes" id="UP000620104"/>
    </source>
</evidence>
<evidence type="ECO:0000256" key="11">
    <source>
        <dbReference type="ARBA" id="ARBA00023277"/>
    </source>
</evidence>
<proteinExistence type="inferred from homology"/>
<dbReference type="EMBL" id="BLZA01000013">
    <property type="protein sequence ID" value="GHJ85682.1"/>
    <property type="molecule type" value="Genomic_DNA"/>
</dbReference>
<evidence type="ECO:0000256" key="6">
    <source>
        <dbReference type="ARBA" id="ARBA00022729"/>
    </source>
</evidence>
<feature type="chain" id="PRO_5034210235" description="alpha-amylase" evidence="18">
    <location>
        <begin position="24"/>
        <end position="532"/>
    </location>
</feature>
<dbReference type="Pfam" id="PF09260">
    <property type="entry name" value="A_amylase_dom_C"/>
    <property type="match status" value="1"/>
</dbReference>
<comment type="similarity">
    <text evidence="3">Belongs to the glycosyl hydrolase 13 family.</text>
</comment>
<feature type="binding site" evidence="17">
    <location>
        <position position="323"/>
    </location>
    <ligand>
        <name>substrate</name>
    </ligand>
</feature>
<keyword evidence="10" id="KW-0325">Glycoprotein</keyword>
<feature type="binding site" evidence="17">
    <location>
        <position position="259"/>
    </location>
    <ligand>
        <name>substrate</name>
    </ligand>
</feature>
<dbReference type="FunFam" id="3.20.20.80:FF:000120">
    <property type="entry name" value="Alpha-amylase A"/>
    <property type="match status" value="1"/>
</dbReference>
<evidence type="ECO:0000313" key="20">
    <source>
        <dbReference type="EMBL" id="GHJ85682.1"/>
    </source>
</evidence>
<evidence type="ECO:0000256" key="3">
    <source>
        <dbReference type="ARBA" id="ARBA00008061"/>
    </source>
</evidence>
<feature type="active site" description="Nucleophile" evidence="13">
    <location>
        <position position="231"/>
    </location>
</feature>
<evidence type="ECO:0000256" key="10">
    <source>
        <dbReference type="ARBA" id="ARBA00023180"/>
    </source>
</evidence>
<feature type="signal peptide" evidence="18">
    <location>
        <begin position="1"/>
        <end position="23"/>
    </location>
</feature>
<feature type="binding site" evidence="15">
    <location>
        <position position="235"/>
    </location>
    <ligand>
        <name>Ca(2+)</name>
        <dbReference type="ChEBI" id="CHEBI:29108"/>
        <label>1</label>
    </ligand>
</feature>
<evidence type="ECO:0000256" key="17">
    <source>
        <dbReference type="PIRSR" id="PIRSR001024-5"/>
    </source>
</evidence>
<keyword evidence="8 15" id="KW-0106">Calcium</keyword>
<feature type="binding site" evidence="15">
    <location>
        <position position="255"/>
    </location>
    <ligand>
        <name>Ca(2+)</name>
        <dbReference type="ChEBI" id="CHEBI:29108"/>
        <label>2</label>
    </ligand>
</feature>
<feature type="binding site" evidence="17">
    <location>
        <position position="370"/>
    </location>
    <ligand>
        <name>substrate</name>
    </ligand>
</feature>
<keyword evidence="5 15" id="KW-0479">Metal-binding</keyword>
<dbReference type="InterPro" id="IPR015340">
    <property type="entry name" value="A_amylase_C_dom"/>
</dbReference>
<protein>
    <recommendedName>
        <fullName evidence="4">alpha-amylase</fullName>
        <ecNumber evidence="4">3.2.1.1</ecNumber>
    </recommendedName>
</protein>
<dbReference type="SUPFAM" id="SSF51445">
    <property type="entry name" value="(Trans)glycosidases"/>
    <property type="match status" value="1"/>
</dbReference>
<dbReference type="GO" id="GO:0004556">
    <property type="term" value="F:alpha-amylase activity"/>
    <property type="evidence" value="ECO:0007669"/>
    <property type="project" value="UniProtKB-EC"/>
</dbReference>
<feature type="binding site" evidence="17">
    <location>
        <position position="146"/>
    </location>
    <ligand>
        <name>substrate</name>
    </ligand>
</feature>
<dbReference type="PANTHER" id="PTHR10357:SF215">
    <property type="entry name" value="ALPHA-AMYLASE 1"/>
    <property type="match status" value="1"/>
</dbReference>
<comment type="catalytic activity">
    <reaction evidence="1">
        <text>Endohydrolysis of (1-&gt;4)-alpha-D-glucosidic linkages in polysaccharides containing three or more (1-&gt;4)-alpha-linked D-glucose units.</text>
        <dbReference type="EC" id="3.2.1.1"/>
    </reaction>
</comment>
<dbReference type="InterPro" id="IPR006047">
    <property type="entry name" value="GH13_cat_dom"/>
</dbReference>
<keyword evidence="7" id="KW-0378">Hydrolase</keyword>
<feature type="active site" description="Proton donor" evidence="13">
    <location>
        <position position="255"/>
    </location>
</feature>
<dbReference type="Pfam" id="PF00128">
    <property type="entry name" value="Alpha-amylase"/>
    <property type="match status" value="1"/>
</dbReference>
<sequence length="532" mass="57990">MVTAKLFSAFVAIASLVDCGVNAFDDNAARSKAVYQVVTDRFALTDASASPTCDTEDRVYCGGTWKGTEEKLDYIKGMGFDTVWISPIVQNINTTKNKLGEAYHGYWTQNIDVLNSHFGTEADLKSLVTTAHSKDMYIMVDVVVNHVAATNGQNFQADSSYGPFNITSRDFHSFCWVEDYTNQTQVETCWLGDENVALPDINTEDTSVVSTWNNWIKSLVSEYDFDAIRIDTVKHVRQNFWPDFVSSAGVHAIGEILDGDPAYIAAYQNNSMNSVFNYPLFYAIDTAFNSTSASMSQVVSALNNNRIQFKDTTLLGNFISNHDNPRFESHVSDIALRKNALAMIYGVEGIPYIYYGQEQGYTGGADPANREALWLSGYDTQKEMYTYITTMNAIRGAAMNASSTYNNNQATIIGQDEHNLVIRKDPVISIVTNRGSKASNAGMSITNTGHSSTELLDAVSCTTYTTDSSGAFTASIKSGLPAVFIPSSQKGNLCGTTTAATTSSPASAGVREVAYSSFVLAGMISVIALCLF</sequence>
<evidence type="ECO:0000256" key="12">
    <source>
        <dbReference type="ARBA" id="ARBA00023295"/>
    </source>
</evidence>
<gene>
    <name evidence="20" type="ORF">NliqN6_2084</name>
</gene>
<dbReference type="AlphaFoldDB" id="A0A8H3TR38"/>
<dbReference type="PIRSF" id="PIRSF001024">
    <property type="entry name" value="Alph-amyl_fung"/>
    <property type="match status" value="1"/>
</dbReference>
<dbReference type="CDD" id="cd11319">
    <property type="entry name" value="AmyAc_euk_AmyA"/>
    <property type="match status" value="1"/>
</dbReference>
<evidence type="ECO:0000256" key="14">
    <source>
        <dbReference type="PIRSR" id="PIRSR001024-2"/>
    </source>
</evidence>
<dbReference type="Gene3D" id="2.60.40.1180">
    <property type="entry name" value="Golgi alpha-mannosidase II"/>
    <property type="match status" value="1"/>
</dbReference>
<name>A0A8H3TR38_9TREE</name>
<accession>A0A8H3TR38</accession>
<comment type="cofactor">
    <cofactor evidence="2">
        <name>Ca(2+)</name>
        <dbReference type="ChEBI" id="CHEBI:29108"/>
    </cofactor>
</comment>
<evidence type="ECO:0000256" key="7">
    <source>
        <dbReference type="ARBA" id="ARBA00022801"/>
    </source>
</evidence>
<feature type="site" description="Transition state stabilizer" evidence="14">
    <location>
        <position position="323"/>
    </location>
</feature>
<dbReference type="GO" id="GO:0016052">
    <property type="term" value="P:carbohydrate catabolic process"/>
    <property type="evidence" value="ECO:0007669"/>
    <property type="project" value="InterPro"/>
</dbReference>
<evidence type="ECO:0000256" key="9">
    <source>
        <dbReference type="ARBA" id="ARBA00023157"/>
    </source>
</evidence>
<feature type="disulfide bond" evidence="16">
    <location>
        <begin position="53"/>
        <end position="61"/>
    </location>
</feature>
<dbReference type="EC" id="3.2.1.1" evidence="4"/>
<evidence type="ECO:0000256" key="13">
    <source>
        <dbReference type="PIRSR" id="PIRSR001024-1"/>
    </source>
</evidence>
<evidence type="ECO:0000256" key="8">
    <source>
        <dbReference type="ARBA" id="ARBA00022837"/>
    </source>
</evidence>
<dbReference type="InterPro" id="IPR013780">
    <property type="entry name" value="Glyco_hydro_b"/>
</dbReference>
<evidence type="ECO:0000256" key="2">
    <source>
        <dbReference type="ARBA" id="ARBA00001913"/>
    </source>
</evidence>
<feature type="binding site" evidence="17">
    <location>
        <position position="107"/>
    </location>
    <ligand>
        <name>substrate</name>
    </ligand>
</feature>
<evidence type="ECO:0000256" key="5">
    <source>
        <dbReference type="ARBA" id="ARBA00022723"/>
    </source>
</evidence>
<feature type="binding site" evidence="15">
    <location>
        <position position="231"/>
    </location>
    <ligand>
        <name>Ca(2+)</name>
        <dbReference type="ChEBI" id="CHEBI:29108"/>
        <label>2</label>
    </ligand>
</feature>
<dbReference type="InterPro" id="IPR017853">
    <property type="entry name" value="GH"/>
</dbReference>
<dbReference type="GO" id="GO:0005509">
    <property type="term" value="F:calcium ion binding"/>
    <property type="evidence" value="ECO:0007669"/>
    <property type="project" value="InterPro"/>
</dbReference>
<dbReference type="Proteomes" id="UP000620104">
    <property type="component" value="Unassembled WGS sequence"/>
</dbReference>
<feature type="binding site" evidence="15">
    <location>
        <position position="187"/>
    </location>
    <ligand>
        <name>Ca(2+)</name>
        <dbReference type="ChEBI" id="CHEBI:29108"/>
        <label>1</label>
    </ligand>
</feature>
<keyword evidence="21" id="KW-1185">Reference proteome</keyword>
<feature type="binding site" evidence="15">
    <location>
        <position position="200"/>
    </location>
    <ligand>
        <name>Ca(2+)</name>
        <dbReference type="ChEBI" id="CHEBI:29108"/>
        <label>1</label>
    </ligand>
</feature>
<feature type="domain" description="Glycosyl hydrolase family 13 catalytic" evidence="19">
    <location>
        <begin position="36"/>
        <end position="395"/>
    </location>
</feature>
<dbReference type="InterPro" id="IPR013777">
    <property type="entry name" value="A-amylase-like"/>
</dbReference>
<organism evidence="20 21">
    <name type="scientific">Naganishia liquefaciens</name>
    <dbReference type="NCBI Taxonomy" id="104408"/>
    <lineage>
        <taxon>Eukaryota</taxon>
        <taxon>Fungi</taxon>
        <taxon>Dikarya</taxon>
        <taxon>Basidiomycota</taxon>
        <taxon>Agaricomycotina</taxon>
        <taxon>Tremellomycetes</taxon>
        <taxon>Filobasidiales</taxon>
        <taxon>Filobasidiaceae</taxon>
        <taxon>Naganishia</taxon>
    </lineage>
</organism>
<dbReference type="Gene3D" id="3.20.20.80">
    <property type="entry name" value="Glycosidases"/>
    <property type="match status" value="1"/>
</dbReference>
<dbReference type="SMART" id="SM00642">
    <property type="entry name" value="Aamy"/>
    <property type="match status" value="1"/>
</dbReference>
<evidence type="ECO:0000256" key="18">
    <source>
        <dbReference type="SAM" id="SignalP"/>
    </source>
</evidence>
<evidence type="ECO:0000256" key="1">
    <source>
        <dbReference type="ARBA" id="ARBA00000548"/>
    </source>
</evidence>
<reference evidence="20" key="1">
    <citation type="submission" date="2020-07" db="EMBL/GenBank/DDBJ databases">
        <title>Draft Genome Sequence of a Deep-Sea Yeast, Naganishia (Cryptococcus) liquefaciens strain N6.</title>
        <authorList>
            <person name="Han Y.W."/>
            <person name="Kajitani R."/>
            <person name="Morimoto H."/>
            <person name="Parhat M."/>
            <person name="Tsubouchi H."/>
            <person name="Bakenova O."/>
            <person name="Ogata M."/>
            <person name="Argunhan B."/>
            <person name="Aoki R."/>
            <person name="Kajiwara S."/>
            <person name="Itoh T."/>
            <person name="Iwasaki H."/>
        </authorList>
    </citation>
    <scope>NUCLEOTIDE SEQUENCE</scope>
    <source>
        <strain evidence="20">N6</strain>
    </source>
</reference>
<evidence type="ECO:0000256" key="4">
    <source>
        <dbReference type="ARBA" id="ARBA00012595"/>
    </source>
</evidence>
<dbReference type="SUPFAM" id="SSF51011">
    <property type="entry name" value="Glycosyl hydrolase domain"/>
    <property type="match status" value="1"/>
</dbReference>
<evidence type="ECO:0000259" key="19">
    <source>
        <dbReference type="SMART" id="SM00642"/>
    </source>
</evidence>
<keyword evidence="9 16" id="KW-1015">Disulfide bond</keyword>
<comment type="caution">
    <text evidence="20">The sequence shown here is derived from an EMBL/GenBank/DDBJ whole genome shotgun (WGS) entry which is preliminary data.</text>
</comment>
<keyword evidence="11" id="KW-0119">Carbohydrate metabolism</keyword>